<organism evidence="12 13">
    <name type="scientific">Gomphillus americanus</name>
    <dbReference type="NCBI Taxonomy" id="1940652"/>
    <lineage>
        <taxon>Eukaryota</taxon>
        <taxon>Fungi</taxon>
        <taxon>Dikarya</taxon>
        <taxon>Ascomycota</taxon>
        <taxon>Pezizomycotina</taxon>
        <taxon>Lecanoromycetes</taxon>
        <taxon>OSLEUM clade</taxon>
        <taxon>Ostropomycetidae</taxon>
        <taxon>Ostropales</taxon>
        <taxon>Graphidaceae</taxon>
        <taxon>Gomphilloideae</taxon>
        <taxon>Gomphillus</taxon>
    </lineage>
</organism>
<dbReference type="PROSITE" id="PS50294">
    <property type="entry name" value="WD_REPEATS_REGION"/>
    <property type="match status" value="1"/>
</dbReference>
<evidence type="ECO:0000256" key="2">
    <source>
        <dbReference type="ARBA" id="ARBA00007365"/>
    </source>
</evidence>
<dbReference type="EC" id="5.2.1.8" evidence="3"/>
<dbReference type="CDD" id="cd01927">
    <property type="entry name" value="cyclophilin_WD40"/>
    <property type="match status" value="1"/>
</dbReference>
<dbReference type="InterPro" id="IPR001680">
    <property type="entry name" value="WD40_rpt"/>
</dbReference>
<dbReference type="PANTHER" id="PTHR45625:SF4">
    <property type="entry name" value="PEPTIDYLPROLYL ISOMERASE DOMAIN AND WD REPEAT-CONTAINING PROTEIN 1"/>
    <property type="match status" value="1"/>
</dbReference>
<dbReference type="OrthoDB" id="10264753at2759"/>
<dbReference type="EMBL" id="CAJPDQ010000010">
    <property type="protein sequence ID" value="CAF9915460.1"/>
    <property type="molecule type" value="Genomic_DNA"/>
</dbReference>
<dbReference type="FunFam" id="2.40.100.10:FF:000003">
    <property type="entry name" value="Peptidylprolyl isomerase domain and WD repeat-containing 1"/>
    <property type="match status" value="1"/>
</dbReference>
<comment type="catalytic activity">
    <reaction evidence="1">
        <text>[protein]-peptidylproline (omega=180) = [protein]-peptidylproline (omega=0)</text>
        <dbReference type="Rhea" id="RHEA:16237"/>
        <dbReference type="Rhea" id="RHEA-COMP:10747"/>
        <dbReference type="Rhea" id="RHEA-COMP:10748"/>
        <dbReference type="ChEBI" id="CHEBI:83833"/>
        <dbReference type="ChEBI" id="CHEBI:83834"/>
        <dbReference type="EC" id="5.2.1.8"/>
    </reaction>
</comment>
<dbReference type="Pfam" id="PF00160">
    <property type="entry name" value="Pro_isomerase"/>
    <property type="match status" value="1"/>
</dbReference>
<dbReference type="PROSITE" id="PS50082">
    <property type="entry name" value="WD_REPEATS_2"/>
    <property type="match status" value="2"/>
</dbReference>
<dbReference type="PANTHER" id="PTHR45625">
    <property type="entry name" value="PEPTIDYL-PROLYL CIS-TRANS ISOMERASE-RELATED"/>
    <property type="match status" value="1"/>
</dbReference>
<evidence type="ECO:0000259" key="11">
    <source>
        <dbReference type="PROSITE" id="PS50072"/>
    </source>
</evidence>
<reference evidence="12" key="1">
    <citation type="submission" date="2021-03" db="EMBL/GenBank/DDBJ databases">
        <authorList>
            <person name="Tagirdzhanova G."/>
        </authorList>
    </citation>
    <scope>NUCLEOTIDE SEQUENCE</scope>
</reference>
<protein>
    <recommendedName>
        <fullName evidence="8">Peptidyl-prolyl cis-trans isomerase-like 1</fullName>
        <ecNumber evidence="3">5.2.1.8</ecNumber>
    </recommendedName>
</protein>
<dbReference type="PRINTS" id="PR00153">
    <property type="entry name" value="CSAPPISMRASE"/>
</dbReference>
<dbReference type="GO" id="GO:0005634">
    <property type="term" value="C:nucleus"/>
    <property type="evidence" value="ECO:0007669"/>
    <property type="project" value="UniProtKB-ARBA"/>
</dbReference>
<evidence type="ECO:0000313" key="13">
    <source>
        <dbReference type="Proteomes" id="UP000664169"/>
    </source>
</evidence>
<gene>
    <name evidence="12" type="ORF">GOMPHAMPRED_000763</name>
</gene>
<evidence type="ECO:0000256" key="8">
    <source>
        <dbReference type="ARBA" id="ARBA00040798"/>
    </source>
</evidence>
<sequence length="629" mass="70060">MAGEDGDDTRKRPIDAVDVEDGASLAQGNESSSDDDLGPALPSSAPKKKKRKLPYEKLYISALPASARYFKSLMHREPLSFVTITPYTEFLITTSVDGVVKFWKKSHDGVEFVKEYKAHIGEITSIAVSQDGRSLATAGADKTLKIFDIPSYDLLSMVELPMQAAVICWIHSKGASIPILALAEEDSAQIKIYDGRGERSDPIDLVTGLHRHPVNLIAYNNRYNCVISTDQSGMVEYWSPIGDHEKPDNVFDMKSSTNLFDFKKSKSFPTSLTISPDGSHFATFSIPDRKIRIFDFPTGKLYRTYDESISTLTEMQQAGTALQTLENVDFGRRLAVEREIEQPSLRNKPNVIFDESGNFILYGSLLGIKVINTVTNRVVKVFGRDEQFRALNITLYQGAPQKKGVVTSQMAASSNPLLAESEERDPLLICTAANKVRFYMFSNDTDFSKSTRDVQNEKPKQLSSRAEDSARSTLSGSAATIHTSFGDIHIKLFPEVAPKAVENFVTHAKNGYYNNTIFHRVMKKFMIQCGDPLGDGTGGESIWGKEFEDEFSSLKHDKPYTVSMANAGKNTNGSQFFITTIPKADWLDNKHTIFGRATKGMDVIHKIENVRVYKEKPEEDIKIVSISVE</sequence>
<comment type="similarity">
    <text evidence="2">Belongs to the cyclophilin-type PPIase family.</text>
</comment>
<dbReference type="Proteomes" id="UP000664169">
    <property type="component" value="Unassembled WGS sequence"/>
</dbReference>
<evidence type="ECO:0000256" key="7">
    <source>
        <dbReference type="ARBA" id="ARBA00023235"/>
    </source>
</evidence>
<dbReference type="Pfam" id="PF00400">
    <property type="entry name" value="WD40"/>
    <property type="match status" value="1"/>
</dbReference>
<feature type="region of interest" description="Disordered" evidence="10">
    <location>
        <begin position="1"/>
        <end position="49"/>
    </location>
</feature>
<dbReference type="Gene3D" id="2.40.100.10">
    <property type="entry name" value="Cyclophilin-like"/>
    <property type="match status" value="1"/>
</dbReference>
<evidence type="ECO:0000256" key="3">
    <source>
        <dbReference type="ARBA" id="ARBA00013194"/>
    </source>
</evidence>
<keyword evidence="6" id="KW-0697">Rotamase</keyword>
<keyword evidence="7" id="KW-0413">Isomerase</keyword>
<evidence type="ECO:0000256" key="5">
    <source>
        <dbReference type="ARBA" id="ARBA00022737"/>
    </source>
</evidence>
<evidence type="ECO:0000313" key="12">
    <source>
        <dbReference type="EMBL" id="CAF9915460.1"/>
    </source>
</evidence>
<name>A0A8H3ICA4_9LECA</name>
<keyword evidence="4 9" id="KW-0853">WD repeat</keyword>
<dbReference type="InterPro" id="IPR029000">
    <property type="entry name" value="Cyclophilin-like_dom_sf"/>
</dbReference>
<feature type="repeat" description="WD" evidence="9">
    <location>
        <begin position="72"/>
        <end position="104"/>
    </location>
</feature>
<proteinExistence type="inferred from homology"/>
<evidence type="ECO:0000256" key="1">
    <source>
        <dbReference type="ARBA" id="ARBA00000971"/>
    </source>
</evidence>
<feature type="repeat" description="WD" evidence="9">
    <location>
        <begin position="116"/>
        <end position="157"/>
    </location>
</feature>
<evidence type="ECO:0000256" key="6">
    <source>
        <dbReference type="ARBA" id="ARBA00023110"/>
    </source>
</evidence>
<dbReference type="InterPro" id="IPR036322">
    <property type="entry name" value="WD40_repeat_dom_sf"/>
</dbReference>
<evidence type="ECO:0000256" key="10">
    <source>
        <dbReference type="SAM" id="MobiDB-lite"/>
    </source>
</evidence>
<evidence type="ECO:0000256" key="4">
    <source>
        <dbReference type="ARBA" id="ARBA00022574"/>
    </source>
</evidence>
<dbReference type="InterPro" id="IPR002130">
    <property type="entry name" value="Cyclophilin-type_PPIase_dom"/>
</dbReference>
<dbReference type="PROSITE" id="PS50072">
    <property type="entry name" value="CSA_PPIASE_2"/>
    <property type="match status" value="1"/>
</dbReference>
<dbReference type="GO" id="GO:0003755">
    <property type="term" value="F:peptidyl-prolyl cis-trans isomerase activity"/>
    <property type="evidence" value="ECO:0007669"/>
    <property type="project" value="UniProtKB-KW"/>
</dbReference>
<dbReference type="SUPFAM" id="SSF50978">
    <property type="entry name" value="WD40 repeat-like"/>
    <property type="match status" value="1"/>
</dbReference>
<dbReference type="FunFam" id="2.130.10.10:FF:000450">
    <property type="entry name" value="Peptidylprolyl isomerase domain and WD-repeat protein 1"/>
    <property type="match status" value="1"/>
</dbReference>
<keyword evidence="13" id="KW-1185">Reference proteome</keyword>
<accession>A0A8H3ICA4</accession>
<dbReference type="SUPFAM" id="SSF50891">
    <property type="entry name" value="Cyclophilin-like"/>
    <property type="match status" value="1"/>
</dbReference>
<feature type="domain" description="PPIase cyclophilin-type" evidence="11">
    <location>
        <begin position="482"/>
        <end position="628"/>
    </location>
</feature>
<feature type="compositionally biased region" description="Basic and acidic residues" evidence="10">
    <location>
        <begin position="448"/>
        <end position="470"/>
    </location>
</feature>
<dbReference type="InterPro" id="IPR015943">
    <property type="entry name" value="WD40/YVTN_repeat-like_dom_sf"/>
</dbReference>
<dbReference type="InterPro" id="IPR044666">
    <property type="entry name" value="Cyclophilin_A-like"/>
</dbReference>
<feature type="region of interest" description="Disordered" evidence="10">
    <location>
        <begin position="448"/>
        <end position="473"/>
    </location>
</feature>
<dbReference type="Gene3D" id="2.130.10.10">
    <property type="entry name" value="YVTN repeat-like/Quinoprotein amine dehydrogenase"/>
    <property type="match status" value="2"/>
</dbReference>
<keyword evidence="5" id="KW-0677">Repeat</keyword>
<comment type="caution">
    <text evidence="12">The sequence shown here is derived from an EMBL/GenBank/DDBJ whole genome shotgun (WGS) entry which is preliminary data.</text>
</comment>
<dbReference type="SMART" id="SM00320">
    <property type="entry name" value="WD40"/>
    <property type="match status" value="4"/>
</dbReference>
<dbReference type="AlphaFoldDB" id="A0A8H3ICA4"/>
<evidence type="ECO:0000256" key="9">
    <source>
        <dbReference type="PROSITE-ProRule" id="PRU00221"/>
    </source>
</evidence>